<reference evidence="2" key="1">
    <citation type="journal article" date="2022" name="Mol. Ecol. Resour.">
        <title>The genomes of chicory, endive, great burdock and yacon provide insights into Asteraceae palaeo-polyploidization history and plant inulin production.</title>
        <authorList>
            <person name="Fan W."/>
            <person name="Wang S."/>
            <person name="Wang H."/>
            <person name="Wang A."/>
            <person name="Jiang F."/>
            <person name="Liu H."/>
            <person name="Zhao H."/>
            <person name="Xu D."/>
            <person name="Zhang Y."/>
        </authorList>
    </citation>
    <scope>NUCLEOTIDE SEQUENCE [LARGE SCALE GENOMIC DNA]</scope>
    <source>
        <strain evidence="2">cv. Niubang</strain>
    </source>
</reference>
<organism evidence="1 2">
    <name type="scientific">Arctium lappa</name>
    <name type="common">Greater burdock</name>
    <name type="synonym">Lappa major</name>
    <dbReference type="NCBI Taxonomy" id="4217"/>
    <lineage>
        <taxon>Eukaryota</taxon>
        <taxon>Viridiplantae</taxon>
        <taxon>Streptophyta</taxon>
        <taxon>Embryophyta</taxon>
        <taxon>Tracheophyta</taxon>
        <taxon>Spermatophyta</taxon>
        <taxon>Magnoliopsida</taxon>
        <taxon>eudicotyledons</taxon>
        <taxon>Gunneridae</taxon>
        <taxon>Pentapetalae</taxon>
        <taxon>asterids</taxon>
        <taxon>campanulids</taxon>
        <taxon>Asterales</taxon>
        <taxon>Asteraceae</taxon>
        <taxon>Carduoideae</taxon>
        <taxon>Cardueae</taxon>
        <taxon>Arctiinae</taxon>
        <taxon>Arctium</taxon>
    </lineage>
</organism>
<reference evidence="1 2" key="2">
    <citation type="journal article" date="2022" name="Mol. Ecol. Resour.">
        <title>The genomes of chicory, endive, great burdock and yacon provide insights into Asteraceae paleo-polyploidization history and plant inulin production.</title>
        <authorList>
            <person name="Fan W."/>
            <person name="Wang S."/>
            <person name="Wang H."/>
            <person name="Wang A."/>
            <person name="Jiang F."/>
            <person name="Liu H."/>
            <person name="Zhao H."/>
            <person name="Xu D."/>
            <person name="Zhang Y."/>
        </authorList>
    </citation>
    <scope>NUCLEOTIDE SEQUENCE [LARGE SCALE GENOMIC DNA]</scope>
    <source>
        <strain evidence="2">cv. Niubang</strain>
    </source>
</reference>
<protein>
    <submittedName>
        <fullName evidence="1">Uncharacterized protein</fullName>
    </submittedName>
</protein>
<gene>
    <name evidence="1" type="ORF">L6452_10984</name>
</gene>
<dbReference type="EMBL" id="CM042049">
    <property type="protein sequence ID" value="KAI3748109.1"/>
    <property type="molecule type" value="Genomic_DNA"/>
</dbReference>
<evidence type="ECO:0000313" key="2">
    <source>
        <dbReference type="Proteomes" id="UP001055879"/>
    </source>
</evidence>
<sequence>MAGDVHGRREGQKAWLWLGTLVETTKETNLQINIKFSRLQWKHGIKGVSKESYVHRKFRSMLPPSLQSYQTTSPVHNETVQQPNTSDRDSIFGSSDDNVIMKQVFDTHVPDDTDVDVKPLLHIVEDILKQATIHAGSTSTVVEHTDVAKPHQTNGVVMLNSVSHIINRLASEMSFKCLSGGEVHTTALALFHAMGNFHWEAKLVLTLSAFALNYGEFWLLAQIHSSNQLARSMAIFRQVPMIKEHSPPLEPRFDPLNKLLRSVLELTQCIIDFKDLPSMYISSDVEALASALNTIPTAVYWSIRGIIACAAQITSFTSMGHEYRISSTEFRSLKMYTLNLKIDRILEFLKKQLKICHRVIEDKREMEHRNSFNQLFDTIHIDNMKILKTLISPRDDILPLFDGSTKQRVKLEVLRKRNVLLLISGLDMSRHELSILQQFYNESRIQETRMDALYEVVWMPIIDPSVEYTEAMDRKFEEMRNKMPWYSVYHPLQQVDPRRHHE</sequence>
<comment type="caution">
    <text evidence="1">The sequence shown here is derived from an EMBL/GenBank/DDBJ whole genome shotgun (WGS) entry which is preliminary data.</text>
</comment>
<evidence type="ECO:0000313" key="1">
    <source>
        <dbReference type="EMBL" id="KAI3748109.1"/>
    </source>
</evidence>
<accession>A0ACB9DN46</accession>
<keyword evidence="2" id="KW-1185">Reference proteome</keyword>
<dbReference type="Proteomes" id="UP001055879">
    <property type="component" value="Linkage Group LG03"/>
</dbReference>
<name>A0ACB9DN46_ARCLA</name>
<proteinExistence type="predicted"/>